<feature type="domain" description="Phorbol-ester/DAG-type" evidence="5">
    <location>
        <begin position="395"/>
        <end position="440"/>
    </location>
</feature>
<dbReference type="SUPFAM" id="SSF103657">
    <property type="entry name" value="BAR/IMD domain-like"/>
    <property type="match status" value="1"/>
</dbReference>
<dbReference type="Pfam" id="PF00130">
    <property type="entry name" value="C1_1"/>
    <property type="match status" value="1"/>
</dbReference>
<gene>
    <name evidence="7" type="primary">bzz1</name>
    <name evidence="7" type="ORF">GGI25_006525</name>
</gene>
<dbReference type="SUPFAM" id="SSF57889">
    <property type="entry name" value="Cysteine-rich domain"/>
    <property type="match status" value="1"/>
</dbReference>
<name>A0A9W8FWR3_9FUNG</name>
<dbReference type="InterPro" id="IPR002219">
    <property type="entry name" value="PKC_DAG/PE"/>
</dbReference>
<feature type="non-terminal residue" evidence="7">
    <location>
        <position position="440"/>
    </location>
</feature>
<dbReference type="InterPro" id="IPR046349">
    <property type="entry name" value="C1-like_sf"/>
</dbReference>
<accession>A0A9W8FWR3</accession>
<feature type="region of interest" description="Disordered" evidence="4">
    <location>
        <begin position="160"/>
        <end position="191"/>
    </location>
</feature>
<dbReference type="PANTHER" id="PTHR15735:SF21">
    <property type="entry name" value="PROTEIN NERVOUS WRECK"/>
    <property type="match status" value="1"/>
</dbReference>
<dbReference type="CDD" id="cd20824">
    <property type="entry name" value="C1_SpBZZ1-like"/>
    <property type="match status" value="1"/>
</dbReference>
<dbReference type="InterPro" id="IPR027267">
    <property type="entry name" value="AH/BAR_dom_sf"/>
</dbReference>
<evidence type="ECO:0000313" key="8">
    <source>
        <dbReference type="Proteomes" id="UP001151518"/>
    </source>
</evidence>
<proteinExistence type="predicted"/>
<protein>
    <submittedName>
        <fullName evidence="7">Protein BZZ1</fullName>
    </submittedName>
</protein>
<dbReference type="Gene3D" id="3.30.60.20">
    <property type="match status" value="1"/>
</dbReference>
<evidence type="ECO:0000259" key="5">
    <source>
        <dbReference type="PROSITE" id="PS50081"/>
    </source>
</evidence>
<feature type="compositionally biased region" description="Basic and acidic residues" evidence="4">
    <location>
        <begin position="166"/>
        <end position="188"/>
    </location>
</feature>
<dbReference type="OrthoDB" id="8783038at2759"/>
<comment type="caution">
    <text evidence="7">The sequence shown here is derived from an EMBL/GenBank/DDBJ whole genome shotgun (WGS) entry which is preliminary data.</text>
</comment>
<feature type="domain" description="F-BAR" evidence="6">
    <location>
        <begin position="1"/>
        <end position="271"/>
    </location>
</feature>
<evidence type="ECO:0000256" key="4">
    <source>
        <dbReference type="SAM" id="MobiDB-lite"/>
    </source>
</evidence>
<keyword evidence="3" id="KW-0175">Coiled coil</keyword>
<organism evidence="7 8">
    <name type="scientific">Coemansia spiralis</name>
    <dbReference type="NCBI Taxonomy" id="417178"/>
    <lineage>
        <taxon>Eukaryota</taxon>
        <taxon>Fungi</taxon>
        <taxon>Fungi incertae sedis</taxon>
        <taxon>Zoopagomycota</taxon>
        <taxon>Kickxellomycotina</taxon>
        <taxon>Kickxellomycetes</taxon>
        <taxon>Kickxellales</taxon>
        <taxon>Kickxellaceae</taxon>
        <taxon>Coemansia</taxon>
    </lineage>
</organism>
<dbReference type="PANTHER" id="PTHR15735">
    <property type="entry name" value="FCH AND DOUBLE SH3 DOMAINS PROTEIN"/>
    <property type="match status" value="1"/>
</dbReference>
<dbReference type="InterPro" id="IPR031160">
    <property type="entry name" value="F_BAR_dom"/>
</dbReference>
<feature type="compositionally biased region" description="Basic and acidic residues" evidence="4">
    <location>
        <begin position="327"/>
        <end position="337"/>
    </location>
</feature>
<evidence type="ECO:0000259" key="6">
    <source>
        <dbReference type="PROSITE" id="PS51741"/>
    </source>
</evidence>
<dbReference type="EMBL" id="JANBTW010000281">
    <property type="protein sequence ID" value="KAJ2667739.1"/>
    <property type="molecule type" value="Genomic_DNA"/>
</dbReference>
<dbReference type="PROSITE" id="PS51741">
    <property type="entry name" value="F_BAR"/>
    <property type="match status" value="1"/>
</dbReference>
<evidence type="ECO:0000256" key="1">
    <source>
        <dbReference type="ARBA" id="ARBA00022723"/>
    </source>
</evidence>
<keyword evidence="2" id="KW-0862">Zinc</keyword>
<feature type="non-terminal residue" evidence="7">
    <location>
        <position position="1"/>
    </location>
</feature>
<dbReference type="Proteomes" id="UP001151518">
    <property type="component" value="Unassembled WGS sequence"/>
</dbReference>
<dbReference type="Gene3D" id="1.20.1270.60">
    <property type="entry name" value="Arfaptin homology (AH) domain/BAR domain"/>
    <property type="match status" value="1"/>
</dbReference>
<reference evidence="7" key="1">
    <citation type="submission" date="2022-07" db="EMBL/GenBank/DDBJ databases">
        <title>Phylogenomic reconstructions and comparative analyses of Kickxellomycotina fungi.</title>
        <authorList>
            <person name="Reynolds N.K."/>
            <person name="Stajich J.E."/>
            <person name="Barry K."/>
            <person name="Grigoriev I.V."/>
            <person name="Crous P."/>
            <person name="Smith M.E."/>
        </authorList>
    </citation>
    <scope>NUCLEOTIDE SEQUENCE</scope>
    <source>
        <strain evidence="7">NRRL 3115</strain>
    </source>
</reference>
<evidence type="ECO:0000313" key="7">
    <source>
        <dbReference type="EMBL" id="KAJ2667739.1"/>
    </source>
</evidence>
<evidence type="ECO:0000256" key="3">
    <source>
        <dbReference type="PROSITE-ProRule" id="PRU01077"/>
    </source>
</evidence>
<keyword evidence="1" id="KW-0479">Metal-binding</keyword>
<dbReference type="GO" id="GO:0046872">
    <property type="term" value="F:metal ion binding"/>
    <property type="evidence" value="ECO:0007669"/>
    <property type="project" value="UniProtKB-KW"/>
</dbReference>
<dbReference type="PROSITE" id="PS50081">
    <property type="entry name" value="ZF_DAG_PE_2"/>
    <property type="match status" value="1"/>
</dbReference>
<feature type="region of interest" description="Disordered" evidence="4">
    <location>
        <begin position="327"/>
        <end position="353"/>
    </location>
</feature>
<sequence length="440" mass="48926">PNEFGAINGYLEKQLDVCHALSKLLAEKAAAEKEYGRKVMDLARGFRDQLASAYDAVKDGQGIDTLALTETEVAGHEPVGLLPAANEWLQQLEEEGRVHMQMAAKASSDVADELHQTISLLGDARSHGLDTYQKLLSERDKVYEAKDKARAQYEARTKVLGAAQQKQERATSEKDQEKFRQKAERDAGQRNQAKNEYILQVAVSNEIKRAINHTLTPRVMDRMQSVNERRVAAARRLLLLLLEMQETAESKRLAGTRRAAQVMARVTPEADSLQFVRRRIDGGLSAWDEPPDFRVVVDYAGGENDNMALDGESQAILRNMCLQAQREGSRAEQETRARMQAAEQSKQKAGTDEKELLRAADAEREATMAELEAVQYQAVRAAVEQRLGPVDQGSPHEFKSITVAISKTCDYCGESIGGFSRKAAKCTLCDYTCHAKCQLK</sequence>
<evidence type="ECO:0000256" key="2">
    <source>
        <dbReference type="ARBA" id="ARBA00022833"/>
    </source>
</evidence>
<dbReference type="AlphaFoldDB" id="A0A9W8FWR3"/>